<proteinExistence type="predicted"/>
<gene>
    <name evidence="2" type="ORF">CYCME_2335</name>
</gene>
<keyword evidence="3" id="KW-1185">Reference proteome</keyword>
<reference evidence="3" key="2">
    <citation type="journal article" date="2016" name="Environ. Microbiol. Rep.">
        <title>Analysis of defence systems and a conjugative IncP-1 plasmid in the marine polyaromatic hydrocarbons-degrading bacterium Cycloclasticus sp. 78-ME.</title>
        <authorList>
            <person name="Yakimov M.M."/>
            <person name="Crisafi F."/>
            <person name="Messina E."/>
            <person name="Smedile F."/>
            <person name="Lopatina A."/>
            <person name="Denaro R."/>
            <person name="Pieper D.H."/>
            <person name="Golyshin P.N."/>
            <person name="Giuliano L."/>
        </authorList>
    </citation>
    <scope>NUCLEOTIDE SEQUENCE [LARGE SCALE GENOMIC DNA]</scope>
    <source>
        <strain evidence="3">78-ME</strain>
    </source>
</reference>
<evidence type="ECO:0000313" key="3">
    <source>
        <dbReference type="Proteomes" id="UP000015380"/>
    </source>
</evidence>
<dbReference type="InterPro" id="IPR056572">
    <property type="entry name" value="Zn_ribbon_PaaD"/>
</dbReference>
<dbReference type="RefSeq" id="WP_020933107.1">
    <property type="nucleotide sequence ID" value="NC_021917.1"/>
</dbReference>
<protein>
    <recommendedName>
        <fullName evidence="1">PaaD zinc beta ribbon domain-containing protein</fullName>
    </recommendedName>
</protein>
<organism evidence="2 3">
    <name type="scientific">Cycloclasticus zancles 78-ME</name>
    <dbReference type="NCBI Taxonomy" id="1198232"/>
    <lineage>
        <taxon>Bacteria</taxon>
        <taxon>Pseudomonadati</taxon>
        <taxon>Pseudomonadota</taxon>
        <taxon>Gammaproteobacteria</taxon>
        <taxon>Thiotrichales</taxon>
        <taxon>Piscirickettsiaceae</taxon>
        <taxon>Cycloclasticus</taxon>
    </lineage>
</organism>
<accession>S5TA86</accession>
<sequence>MSKDRDFEGVVCPHCQSDNNEVLSLFGGSSSEVLFKCSDCDTCFNWLKWRGALPTSALDYAKENSDAQGPTS</sequence>
<dbReference type="Pfam" id="PF23451">
    <property type="entry name" value="Zn_ribbon_PaaD"/>
    <property type="match status" value="1"/>
</dbReference>
<evidence type="ECO:0000313" key="2">
    <source>
        <dbReference type="EMBL" id="AGS40646.1"/>
    </source>
</evidence>
<dbReference type="HOGENOM" id="CLU_2715650_0_0_6"/>
<dbReference type="Proteomes" id="UP000015380">
    <property type="component" value="Chromosome"/>
</dbReference>
<dbReference type="AlphaFoldDB" id="S5TA86"/>
<name>S5TA86_9GAMM</name>
<feature type="domain" description="PaaD zinc beta ribbon" evidence="1">
    <location>
        <begin position="5"/>
        <end position="48"/>
    </location>
</feature>
<dbReference type="EMBL" id="CP005996">
    <property type="protein sequence ID" value="AGS40646.1"/>
    <property type="molecule type" value="Genomic_DNA"/>
</dbReference>
<evidence type="ECO:0000259" key="1">
    <source>
        <dbReference type="Pfam" id="PF23451"/>
    </source>
</evidence>
<reference evidence="2 3" key="1">
    <citation type="submission" date="2013-05" db="EMBL/GenBank/DDBJ databases">
        <title>Between feast and famine: a lifestyle of most important marine PAH-degrading bacterium Cycloclasticus sp. 7ME.</title>
        <authorList>
            <person name="Yakimov M.M."/>
            <person name="Messina E."/>
            <person name="Genovese M."/>
            <person name="Denaro R."/>
            <person name="Crisafi F."/>
            <person name="Russo D."/>
            <person name="Cappello S."/>
            <person name="Santisi S."/>
            <person name="Smedile F."/>
            <person name="Golyshina O.V."/>
            <person name="Tran H."/>
            <person name="Pieper D.H."/>
            <person name="Golyshin P.N."/>
            <person name="Giuliano L."/>
        </authorList>
    </citation>
    <scope>NUCLEOTIDE SEQUENCE [LARGE SCALE GENOMIC DNA]</scope>
    <source>
        <strain evidence="2 3">78-ME</strain>
    </source>
</reference>
<dbReference type="KEGG" id="cza:CYCME_2335"/>